<dbReference type="EMBL" id="CP073708">
    <property type="protein sequence ID" value="QUO43076.1"/>
    <property type="molecule type" value="Genomic_DNA"/>
</dbReference>
<reference evidence="3" key="1">
    <citation type="submission" date="2021-04" db="EMBL/GenBank/DDBJ databases">
        <title>Brevibacillus composti FJAT-54423, complete genome.</title>
        <authorList>
            <person name="Tang R."/>
        </authorList>
    </citation>
    <scope>NUCLEOTIDE SEQUENCE</scope>
    <source>
        <strain evidence="3">FJAT-54424</strain>
    </source>
</reference>
<dbReference type="InterPro" id="IPR036390">
    <property type="entry name" value="WH_DNA-bd_sf"/>
</dbReference>
<dbReference type="InterPro" id="IPR036388">
    <property type="entry name" value="WH-like_DNA-bd_sf"/>
</dbReference>
<dbReference type="PANTHER" id="PTHR33164:SF99">
    <property type="entry name" value="MARR FAMILY REGULATORY PROTEIN"/>
    <property type="match status" value="1"/>
</dbReference>
<dbReference type="PANTHER" id="PTHR33164">
    <property type="entry name" value="TRANSCRIPTIONAL REGULATOR, MARR FAMILY"/>
    <property type="match status" value="1"/>
</dbReference>
<keyword evidence="1" id="KW-0238">DNA-binding</keyword>
<dbReference type="InterPro" id="IPR039422">
    <property type="entry name" value="MarR/SlyA-like"/>
</dbReference>
<dbReference type="InterPro" id="IPR000835">
    <property type="entry name" value="HTH_MarR-typ"/>
</dbReference>
<feature type="domain" description="HTH marR-type" evidence="2">
    <location>
        <begin position="32"/>
        <end position="163"/>
    </location>
</feature>
<evidence type="ECO:0000256" key="1">
    <source>
        <dbReference type="ARBA" id="ARBA00023125"/>
    </source>
</evidence>
<dbReference type="PRINTS" id="PR00598">
    <property type="entry name" value="HTHMARR"/>
</dbReference>
<proteinExistence type="predicted"/>
<evidence type="ECO:0000313" key="3">
    <source>
        <dbReference type="EMBL" id="QUO43076.1"/>
    </source>
</evidence>
<organism evidence="3 4">
    <name type="scientific">Brevibacillus composti</name>
    <dbReference type="NCBI Taxonomy" id="2796470"/>
    <lineage>
        <taxon>Bacteria</taxon>
        <taxon>Bacillati</taxon>
        <taxon>Bacillota</taxon>
        <taxon>Bacilli</taxon>
        <taxon>Bacillales</taxon>
        <taxon>Paenibacillaceae</taxon>
        <taxon>Brevibacillus</taxon>
    </lineage>
</organism>
<dbReference type="SUPFAM" id="SSF46785">
    <property type="entry name" value="Winged helix' DNA-binding domain"/>
    <property type="match status" value="1"/>
</dbReference>
<name>A0ABX7Z7W3_9BACL</name>
<evidence type="ECO:0000313" key="4">
    <source>
        <dbReference type="Proteomes" id="UP000677234"/>
    </source>
</evidence>
<dbReference type="Pfam" id="PF01047">
    <property type="entry name" value="MarR"/>
    <property type="match status" value="1"/>
</dbReference>
<accession>A0ABX7Z7W3</accession>
<dbReference type="SMART" id="SM00347">
    <property type="entry name" value="HTH_MARR"/>
    <property type="match status" value="1"/>
</dbReference>
<dbReference type="Gene3D" id="1.10.10.10">
    <property type="entry name" value="Winged helix-like DNA-binding domain superfamily/Winged helix DNA-binding domain"/>
    <property type="match status" value="1"/>
</dbReference>
<protein>
    <submittedName>
        <fullName evidence="3">MarR family transcriptional regulator</fullName>
    </submittedName>
</protein>
<dbReference type="PROSITE" id="PS50995">
    <property type="entry name" value="HTH_MARR_2"/>
    <property type="match status" value="1"/>
</dbReference>
<sequence length="167" mass="19589">MAPSLPIYFSYKSIYFLKKGDDVSDISRAVQIEELDQAFVDMARYFISHWLLEEDEMISPKQFILLRVLYDKEKSTVSDLATMLRQSNSATTIALNRLVKAGYVNRVRDEQDRRVVWVTVSDKAIPLIERLLCKRRDLMTRLLKSLTDEEVVQFTTYLRKMKQGLQE</sequence>
<evidence type="ECO:0000259" key="2">
    <source>
        <dbReference type="PROSITE" id="PS50995"/>
    </source>
</evidence>
<gene>
    <name evidence="3" type="ORF">KDJ56_09080</name>
</gene>
<dbReference type="Proteomes" id="UP000677234">
    <property type="component" value="Chromosome"/>
</dbReference>
<keyword evidence="4" id="KW-1185">Reference proteome</keyword>